<comment type="caution">
    <text evidence="2">The sequence shown here is derived from an EMBL/GenBank/DDBJ whole genome shotgun (WGS) entry which is preliminary data.</text>
</comment>
<proteinExistence type="predicted"/>
<dbReference type="Proteomes" id="UP000474957">
    <property type="component" value="Unassembled WGS sequence"/>
</dbReference>
<evidence type="ECO:0000313" key="3">
    <source>
        <dbReference type="Proteomes" id="UP000474957"/>
    </source>
</evidence>
<organism evidence="2 3">
    <name type="scientific">Halovulum marinum</name>
    <dbReference type="NCBI Taxonomy" id="2662447"/>
    <lineage>
        <taxon>Bacteria</taxon>
        <taxon>Pseudomonadati</taxon>
        <taxon>Pseudomonadota</taxon>
        <taxon>Alphaproteobacteria</taxon>
        <taxon>Rhodobacterales</taxon>
        <taxon>Paracoccaceae</taxon>
        <taxon>Halovulum</taxon>
    </lineage>
</organism>
<keyword evidence="1" id="KW-0472">Membrane</keyword>
<keyword evidence="3" id="KW-1185">Reference proteome</keyword>
<accession>A0A6L5Z7S4</accession>
<sequence>MESSVSFAPLIPLPVLVALAVLSAVLVAVALWRGLTGWWLRGLAAVVLLLALAEPRWRQEDRAYLPDIAFVVTDATASQGIDVRPAQIEAARAELDARLAELATDPAAPLEVRRITVTDTSGEGGPPGTLLLSALAEAAAEVSPDRIAGAILLTDGQVHDPAALAEFPAPVHTVLTGREDEWDRRLRIDTAPAFAIVGEAVELRLSVETLGRAPATLPARTPLQVSVNGAEPVSFMVEADTVQTLPLELDRGGMNVLQITAPALEGELTDRNNQAIVSINGIRDRLRVLLVSGEPYAGERTWRNILKSDSAVDLVHFTILRPPEKQDGVPVFELSLIAFPTRELFMEKVDEFDLIIFDRYRRRGVLPSLYIDNIGRYVREGGAVLIASGPAFAGAESLYRTPLRDVLPAAPTARVVEQGYVPRISEIGKRHPVTSGLEAFAPRPTGADGVPGWGRWFRLIEMEARQGTTVMEGPEGRPLLVLDRPGAGRIAMLASDHAWLWSRGYEGGGPQRELLRRLAHWLMQEPELEEEVLVAEPAGEEVTVTRRTLAETVGPVTVTSPSGEETTLTLTQVAPGTWQARFTAAEHGIYRLAEGETEAVTAVGPAAPKEFENPVSTGQVLAPLADATGGGTLRVAPDGAPDLRRVREGRVAEGRGWIGLVRREAYDVLDIRLTPLAPGWMMLLLAGSLLFLAWRIEGR</sequence>
<name>A0A6L5Z7S4_9RHOB</name>
<protein>
    <recommendedName>
        <fullName evidence="4">Glutamine amidotransferase</fullName>
    </recommendedName>
</protein>
<evidence type="ECO:0000256" key="1">
    <source>
        <dbReference type="SAM" id="Phobius"/>
    </source>
</evidence>
<reference evidence="2 3" key="1">
    <citation type="submission" date="2019-10" db="EMBL/GenBank/DDBJ databases">
        <title>Cognatihalovulum marinum gen. nov. sp. nov., a new member of the family Rhodobacteraceae isolated from deep seawater of the Northwest Indian Ocean.</title>
        <authorList>
            <person name="Ruan C."/>
            <person name="Wang J."/>
            <person name="Zheng X."/>
            <person name="Song L."/>
            <person name="Zhu Y."/>
            <person name="Huang Y."/>
            <person name="Lu Z."/>
            <person name="Du W."/>
            <person name="Huang L."/>
            <person name="Dai X."/>
        </authorList>
    </citation>
    <scope>NUCLEOTIDE SEQUENCE [LARGE SCALE GENOMIC DNA]</scope>
    <source>
        <strain evidence="2 3">2CG4</strain>
    </source>
</reference>
<feature type="transmembrane region" description="Helical" evidence="1">
    <location>
        <begin position="6"/>
        <end position="31"/>
    </location>
</feature>
<feature type="transmembrane region" description="Helical" evidence="1">
    <location>
        <begin position="38"/>
        <end position="57"/>
    </location>
</feature>
<dbReference type="InterPro" id="IPR029062">
    <property type="entry name" value="Class_I_gatase-like"/>
</dbReference>
<evidence type="ECO:0000313" key="2">
    <source>
        <dbReference type="EMBL" id="MSU92240.1"/>
    </source>
</evidence>
<keyword evidence="1" id="KW-0812">Transmembrane</keyword>
<gene>
    <name evidence="2" type="ORF">GE300_22175</name>
</gene>
<dbReference type="AlphaFoldDB" id="A0A6L5Z7S4"/>
<keyword evidence="1" id="KW-1133">Transmembrane helix</keyword>
<dbReference type="RefSeq" id="WP_154449735.1">
    <property type="nucleotide sequence ID" value="NZ_WIND01000073.1"/>
</dbReference>
<dbReference type="PANTHER" id="PTHR37947">
    <property type="entry name" value="BLL2462 PROTEIN"/>
    <property type="match status" value="1"/>
</dbReference>
<dbReference type="Gene3D" id="3.40.50.880">
    <property type="match status" value="1"/>
</dbReference>
<dbReference type="SUPFAM" id="SSF52317">
    <property type="entry name" value="Class I glutamine amidotransferase-like"/>
    <property type="match status" value="1"/>
</dbReference>
<evidence type="ECO:0008006" key="4">
    <source>
        <dbReference type="Google" id="ProtNLM"/>
    </source>
</evidence>
<dbReference type="PANTHER" id="PTHR37947:SF1">
    <property type="entry name" value="BLL2462 PROTEIN"/>
    <property type="match status" value="1"/>
</dbReference>
<dbReference type="EMBL" id="WIND01000073">
    <property type="protein sequence ID" value="MSU92240.1"/>
    <property type="molecule type" value="Genomic_DNA"/>
</dbReference>
<feature type="transmembrane region" description="Helical" evidence="1">
    <location>
        <begin position="676"/>
        <end position="694"/>
    </location>
</feature>